<evidence type="ECO:0000256" key="2">
    <source>
        <dbReference type="SAM" id="MobiDB-lite"/>
    </source>
</evidence>
<feature type="region of interest" description="Disordered" evidence="2">
    <location>
        <begin position="37"/>
        <end position="95"/>
    </location>
</feature>
<feature type="compositionally biased region" description="Basic and acidic residues" evidence="2">
    <location>
        <begin position="107"/>
        <end position="118"/>
    </location>
</feature>
<accession>A0A1R2BHL3</accession>
<sequence length="534" mass="62685">MKKRSEKYLIQGCFSTYNLNNSHKNYLESFTKRPIINPSADKSRISSKSPIPQTPSQTQDRPSYSKIHRPQKPKSMDRRPIANSPHQSLSPRKEKILSVLNQDFSEVSDRENITERTKTSNTTNSPHDTKESLLKAKIDNLLQAEADLDKVSEKLIVRENIVKDKRTNLQCKLKSIKEVQIGNGKKLVQKLCEEIVFEIISQSIICSLLNSDNFCKSRNESFNLAVMKLQNIQTSAANLKSKMEKQAYSIMQKNLEISETGKRIQIKTEQIEDLAKKIGKGEKSTLQQEESLKKREDLLTEKIKQMSTLEFQIQEREVLIIERERKVMNTTPDKLSKNEGSFASRESSVKAKEIELQQRISLLAENKNQIEDFKSKIKWRTTNLESLAKRSEKIKIIQDSKIQEFETYKKNEEKNLEILKEKVNRKEDEVKELKKKSMRMEKECMEREQKIKDKEGKLEKLREELELEEFEEEEEEIKKEEMEKVVELDYSNLRFTDFAKSFQIRQMERRMEYEEISKEKKLLSEKITSILNLQ</sequence>
<dbReference type="EMBL" id="MPUH01000640">
    <property type="protein sequence ID" value="OMJ76273.1"/>
    <property type="molecule type" value="Genomic_DNA"/>
</dbReference>
<gene>
    <name evidence="3" type="ORF">SteCoe_24366</name>
</gene>
<reference evidence="3 4" key="1">
    <citation type="submission" date="2016-11" db="EMBL/GenBank/DDBJ databases">
        <title>The macronuclear genome of Stentor coeruleus: a giant cell with tiny introns.</title>
        <authorList>
            <person name="Slabodnick M."/>
            <person name="Ruby J.G."/>
            <person name="Reiff S.B."/>
            <person name="Swart E.C."/>
            <person name="Gosai S."/>
            <person name="Prabakaran S."/>
            <person name="Witkowska E."/>
            <person name="Larue G.E."/>
            <person name="Fisher S."/>
            <person name="Freeman R.M."/>
            <person name="Gunawardena J."/>
            <person name="Chu W."/>
            <person name="Stover N.A."/>
            <person name="Gregory B.D."/>
            <person name="Nowacki M."/>
            <person name="Derisi J."/>
            <person name="Roy S.W."/>
            <person name="Marshall W.F."/>
            <person name="Sood P."/>
        </authorList>
    </citation>
    <scope>NUCLEOTIDE SEQUENCE [LARGE SCALE GENOMIC DNA]</scope>
    <source>
        <strain evidence="3">WM001</strain>
    </source>
</reference>
<organism evidence="3 4">
    <name type="scientific">Stentor coeruleus</name>
    <dbReference type="NCBI Taxonomy" id="5963"/>
    <lineage>
        <taxon>Eukaryota</taxon>
        <taxon>Sar</taxon>
        <taxon>Alveolata</taxon>
        <taxon>Ciliophora</taxon>
        <taxon>Postciliodesmatophora</taxon>
        <taxon>Heterotrichea</taxon>
        <taxon>Heterotrichida</taxon>
        <taxon>Stentoridae</taxon>
        <taxon>Stentor</taxon>
    </lineage>
</organism>
<comment type="caution">
    <text evidence="3">The sequence shown here is derived from an EMBL/GenBank/DDBJ whole genome shotgun (WGS) entry which is preliminary data.</text>
</comment>
<evidence type="ECO:0000256" key="1">
    <source>
        <dbReference type="SAM" id="Coils"/>
    </source>
</evidence>
<evidence type="ECO:0000313" key="3">
    <source>
        <dbReference type="EMBL" id="OMJ76273.1"/>
    </source>
</evidence>
<dbReference type="Proteomes" id="UP000187209">
    <property type="component" value="Unassembled WGS sequence"/>
</dbReference>
<feature type="coiled-coil region" evidence="1">
    <location>
        <begin position="402"/>
        <end position="487"/>
    </location>
</feature>
<keyword evidence="1" id="KW-0175">Coiled coil</keyword>
<evidence type="ECO:0000313" key="4">
    <source>
        <dbReference type="Proteomes" id="UP000187209"/>
    </source>
</evidence>
<name>A0A1R2BHL3_9CILI</name>
<dbReference type="AlphaFoldDB" id="A0A1R2BHL3"/>
<feature type="compositionally biased region" description="Polar residues" evidence="2">
    <location>
        <begin position="46"/>
        <end position="62"/>
    </location>
</feature>
<protein>
    <submittedName>
        <fullName evidence="3">Uncharacterized protein</fullName>
    </submittedName>
</protein>
<keyword evidence="4" id="KW-1185">Reference proteome</keyword>
<proteinExistence type="predicted"/>
<feature type="region of interest" description="Disordered" evidence="2">
    <location>
        <begin position="107"/>
        <end position="130"/>
    </location>
</feature>